<sequence length="186" mass="21016">MLQSLILKVILVTAAAFIIQEFCTPNLKNFVLQDLDKLSFLIVLMLSLNLNAQINEQPEEERFHLQDIFYNAALSGNIRNFYMNTINRGDLKDYYSNATGATVGLTTGNYYGFQLGAKGSFTYKSFGSDLGREDPVTGKYAKWLPLVLRLNGLLWMMHSVFFITAINPTEKRPTTIIFILLLELGS</sequence>
<dbReference type="EMBL" id="MJBR01000021">
    <property type="protein sequence ID" value="OEY72386.1"/>
    <property type="molecule type" value="Genomic_DNA"/>
</dbReference>
<evidence type="ECO:0000313" key="4">
    <source>
        <dbReference type="Proteomes" id="UP000232533"/>
    </source>
</evidence>
<dbReference type="InterPro" id="IPR023614">
    <property type="entry name" value="Porin_dom_sf"/>
</dbReference>
<keyword evidence="3" id="KW-1185">Reference proteome</keyword>
<dbReference type="Gene3D" id="2.40.160.10">
    <property type="entry name" value="Porin"/>
    <property type="match status" value="1"/>
</dbReference>
<dbReference type="OrthoDB" id="862900at2"/>
<dbReference type="Proteomes" id="UP000232533">
    <property type="component" value="Unassembled WGS sequence"/>
</dbReference>
<comment type="caution">
    <text evidence="2">The sequence shown here is derived from an EMBL/GenBank/DDBJ whole genome shotgun (WGS) entry which is preliminary data.</text>
</comment>
<gene>
    <name evidence="2" type="ORF">APR40_13415</name>
    <name evidence="1" type="ORF">BHS39_13450</name>
</gene>
<name>A0A2N0TTG9_9FLAO</name>
<reference evidence="1 3" key="2">
    <citation type="submission" date="2016-09" db="EMBL/GenBank/DDBJ databases">
        <title>Genome Sequence of Salegentibacter salarius,Isolated from a Marine Solar Saltern of the Yellow Sea in South Korea.</title>
        <authorList>
            <person name="Zheng Q."/>
            <person name="Liu Y."/>
        </authorList>
    </citation>
    <scope>NUCLEOTIDE SEQUENCE [LARGE SCALE GENOMIC DNA]</scope>
    <source>
        <strain evidence="1 3">KCTC 12974</strain>
    </source>
</reference>
<dbReference type="RefSeq" id="WP_070054349.1">
    <property type="nucleotide sequence ID" value="NZ_FVZF01000028.1"/>
</dbReference>
<evidence type="ECO:0000313" key="3">
    <source>
        <dbReference type="Proteomes" id="UP000176009"/>
    </source>
</evidence>
<dbReference type="Proteomes" id="UP000176009">
    <property type="component" value="Unassembled WGS sequence"/>
</dbReference>
<evidence type="ECO:0000313" key="2">
    <source>
        <dbReference type="EMBL" id="PKD18042.1"/>
    </source>
</evidence>
<reference evidence="2 4" key="1">
    <citation type="submission" date="2015-10" db="EMBL/GenBank/DDBJ databases">
        <title>Draft genome sequence of Salegentibacter salinarum KCTC 12975.</title>
        <authorList>
            <person name="Lin W."/>
            <person name="Zheng Q."/>
        </authorList>
    </citation>
    <scope>NUCLEOTIDE SEQUENCE [LARGE SCALE GENOMIC DNA]</scope>
    <source>
        <strain evidence="2 4">KCTC 12974</strain>
    </source>
</reference>
<accession>A0A2N0TTG9</accession>
<dbReference type="EMBL" id="LKTR01000026">
    <property type="protein sequence ID" value="PKD18042.1"/>
    <property type="molecule type" value="Genomic_DNA"/>
</dbReference>
<dbReference type="AlphaFoldDB" id="A0A2N0TTG9"/>
<proteinExistence type="predicted"/>
<organism evidence="2 4">
    <name type="scientific">Salegentibacter salarius</name>
    <dbReference type="NCBI Taxonomy" id="435906"/>
    <lineage>
        <taxon>Bacteria</taxon>
        <taxon>Pseudomonadati</taxon>
        <taxon>Bacteroidota</taxon>
        <taxon>Flavobacteriia</taxon>
        <taxon>Flavobacteriales</taxon>
        <taxon>Flavobacteriaceae</taxon>
        <taxon>Salegentibacter</taxon>
    </lineage>
</organism>
<protein>
    <submittedName>
        <fullName evidence="2">Uncharacterized protein</fullName>
    </submittedName>
</protein>
<evidence type="ECO:0000313" key="1">
    <source>
        <dbReference type="EMBL" id="OEY72386.1"/>
    </source>
</evidence>